<protein>
    <submittedName>
        <fullName evidence="2">Uncharacterized protein</fullName>
    </submittedName>
</protein>
<comment type="caution">
    <text evidence="2">The sequence shown here is derived from an EMBL/GenBank/DDBJ whole genome shotgun (WGS) entry which is preliminary data.</text>
</comment>
<accession>A0A841KJT4</accession>
<evidence type="ECO:0000313" key="3">
    <source>
        <dbReference type="Proteomes" id="UP000560000"/>
    </source>
</evidence>
<keyword evidence="1" id="KW-0472">Membrane</keyword>
<organism evidence="2 3">
    <name type="scientific">Oleiagrimonas soli</name>
    <dbReference type="NCBI Taxonomy" id="1543381"/>
    <lineage>
        <taxon>Bacteria</taxon>
        <taxon>Pseudomonadati</taxon>
        <taxon>Pseudomonadota</taxon>
        <taxon>Gammaproteobacteria</taxon>
        <taxon>Lysobacterales</taxon>
        <taxon>Rhodanobacteraceae</taxon>
        <taxon>Oleiagrimonas</taxon>
    </lineage>
</organism>
<sequence length="35" mass="3675">MTTATDNTDLQRGIEPLRVILAIGALLLGLLVGLL</sequence>
<reference evidence="2 3" key="1">
    <citation type="submission" date="2020-08" db="EMBL/GenBank/DDBJ databases">
        <title>Genomic Encyclopedia of Type Strains, Phase IV (KMG-IV): sequencing the most valuable type-strain genomes for metagenomic binning, comparative biology and taxonomic classification.</title>
        <authorList>
            <person name="Goeker M."/>
        </authorList>
    </citation>
    <scope>NUCLEOTIDE SEQUENCE [LARGE SCALE GENOMIC DNA]</scope>
    <source>
        <strain evidence="2 3">DSM 107085</strain>
    </source>
</reference>
<proteinExistence type="predicted"/>
<dbReference type="Proteomes" id="UP000560000">
    <property type="component" value="Unassembled WGS sequence"/>
</dbReference>
<keyword evidence="1" id="KW-0812">Transmembrane</keyword>
<dbReference type="EMBL" id="JACHET010000001">
    <property type="protein sequence ID" value="MBB6185220.1"/>
    <property type="molecule type" value="Genomic_DNA"/>
</dbReference>
<name>A0A841KJT4_9GAMM</name>
<gene>
    <name evidence="2" type="ORF">HNQ86_002565</name>
</gene>
<dbReference type="AlphaFoldDB" id="A0A841KJT4"/>
<feature type="transmembrane region" description="Helical" evidence="1">
    <location>
        <begin position="16"/>
        <end position="34"/>
    </location>
</feature>
<evidence type="ECO:0000313" key="2">
    <source>
        <dbReference type="EMBL" id="MBB6185220.1"/>
    </source>
</evidence>
<keyword evidence="1" id="KW-1133">Transmembrane helix</keyword>
<evidence type="ECO:0000256" key="1">
    <source>
        <dbReference type="SAM" id="Phobius"/>
    </source>
</evidence>